<accession>A0ABS7RIQ4</accession>
<evidence type="ECO:0000313" key="3">
    <source>
        <dbReference type="Proteomes" id="UP000754710"/>
    </source>
</evidence>
<keyword evidence="1" id="KW-0812">Transmembrane</keyword>
<feature type="transmembrane region" description="Helical" evidence="1">
    <location>
        <begin position="139"/>
        <end position="160"/>
    </location>
</feature>
<keyword evidence="1" id="KW-0472">Membrane</keyword>
<dbReference type="Proteomes" id="UP000754710">
    <property type="component" value="Unassembled WGS sequence"/>
</dbReference>
<gene>
    <name evidence="2" type="ORF">K1X13_03890</name>
</gene>
<protein>
    <recommendedName>
        <fullName evidence="4">DUF4386 domain-containing protein</fullName>
    </recommendedName>
</protein>
<feature type="transmembrane region" description="Helical" evidence="1">
    <location>
        <begin position="199"/>
        <end position="220"/>
    </location>
</feature>
<feature type="transmembrane region" description="Helical" evidence="1">
    <location>
        <begin position="53"/>
        <end position="73"/>
    </location>
</feature>
<keyword evidence="3" id="KW-1185">Reference proteome</keyword>
<sequence>MGATGGRWGAGAGLAALVAGAGGVAFERADPDVLAAGPTEYAAWVATYRTELLLQSLMFVLSAGFLLVFFAGLRDRLARRERSGAPYDDGLSTLVLGAGTAWVVVTLVAQSGQAAMAYVSAGPGSAATTVAAMGDVVTVLLAFGNVPVVVLLAATAVVGLRWHALPGWLGWFSALAAVLHLAPVAGVVLETGPLSPEGWVPYLVYPAFVVWLLGTTVVLARAPGAAAEELSPAAGRSRRAGP</sequence>
<proteinExistence type="predicted"/>
<evidence type="ECO:0000256" key="1">
    <source>
        <dbReference type="SAM" id="Phobius"/>
    </source>
</evidence>
<name>A0ABS7RIQ4_9ACTN</name>
<comment type="caution">
    <text evidence="2">The sequence shown here is derived from an EMBL/GenBank/DDBJ whole genome shotgun (WGS) entry which is preliminary data.</text>
</comment>
<keyword evidence="1" id="KW-1133">Transmembrane helix</keyword>
<organism evidence="2 3">
    <name type="scientific">Nocardioides jiangsuensis</name>
    <dbReference type="NCBI Taxonomy" id="2866161"/>
    <lineage>
        <taxon>Bacteria</taxon>
        <taxon>Bacillati</taxon>
        <taxon>Actinomycetota</taxon>
        <taxon>Actinomycetes</taxon>
        <taxon>Propionibacteriales</taxon>
        <taxon>Nocardioidaceae</taxon>
        <taxon>Nocardioides</taxon>
    </lineage>
</organism>
<evidence type="ECO:0008006" key="4">
    <source>
        <dbReference type="Google" id="ProtNLM"/>
    </source>
</evidence>
<reference evidence="2 3" key="1">
    <citation type="submission" date="2021-08" db="EMBL/GenBank/DDBJ databases">
        <title>Nocardioides bacterium WL0053 sp. nov., isolated from the sediment.</title>
        <authorList>
            <person name="Wang L."/>
            <person name="Zhang D."/>
            <person name="Zhang A."/>
        </authorList>
    </citation>
    <scope>NUCLEOTIDE SEQUENCE [LARGE SCALE GENOMIC DNA]</scope>
    <source>
        <strain evidence="2 3">WL0053</strain>
    </source>
</reference>
<dbReference type="RefSeq" id="WP_221023694.1">
    <property type="nucleotide sequence ID" value="NZ_JAIEZQ010000001.1"/>
</dbReference>
<evidence type="ECO:0000313" key="2">
    <source>
        <dbReference type="EMBL" id="MBY9073958.1"/>
    </source>
</evidence>
<dbReference type="EMBL" id="JAIEZQ010000001">
    <property type="protein sequence ID" value="MBY9073958.1"/>
    <property type="molecule type" value="Genomic_DNA"/>
</dbReference>
<feature type="transmembrane region" description="Helical" evidence="1">
    <location>
        <begin position="94"/>
        <end position="119"/>
    </location>
</feature>
<feature type="transmembrane region" description="Helical" evidence="1">
    <location>
        <begin position="167"/>
        <end position="187"/>
    </location>
</feature>